<dbReference type="EMBL" id="NQVE01000203">
    <property type="protein sequence ID" value="RAL39054.1"/>
    <property type="molecule type" value="Genomic_DNA"/>
</dbReference>
<evidence type="ECO:0000313" key="2">
    <source>
        <dbReference type="EMBL" id="RAL39054.1"/>
    </source>
</evidence>
<organism evidence="2 3">
    <name type="scientific">Cuscuta australis</name>
    <dbReference type="NCBI Taxonomy" id="267555"/>
    <lineage>
        <taxon>Eukaryota</taxon>
        <taxon>Viridiplantae</taxon>
        <taxon>Streptophyta</taxon>
        <taxon>Embryophyta</taxon>
        <taxon>Tracheophyta</taxon>
        <taxon>Spermatophyta</taxon>
        <taxon>Magnoliopsida</taxon>
        <taxon>eudicotyledons</taxon>
        <taxon>Gunneridae</taxon>
        <taxon>Pentapetalae</taxon>
        <taxon>asterids</taxon>
        <taxon>lamiids</taxon>
        <taxon>Solanales</taxon>
        <taxon>Convolvulaceae</taxon>
        <taxon>Cuscuteae</taxon>
        <taxon>Cuscuta</taxon>
        <taxon>Cuscuta subgen. Grammica</taxon>
        <taxon>Cuscuta sect. Cleistogrammica</taxon>
    </lineage>
</organism>
<gene>
    <name evidence="2" type="ORF">DM860_011540</name>
</gene>
<feature type="compositionally biased region" description="Basic and acidic residues" evidence="1">
    <location>
        <begin position="311"/>
        <end position="321"/>
    </location>
</feature>
<reference evidence="2 3" key="1">
    <citation type="submission" date="2018-06" db="EMBL/GenBank/DDBJ databases">
        <title>The Genome of Cuscuta australis (Dodder) Provides Insight into the Evolution of Plant Parasitism.</title>
        <authorList>
            <person name="Liu H."/>
        </authorList>
    </citation>
    <scope>NUCLEOTIDE SEQUENCE [LARGE SCALE GENOMIC DNA]</scope>
    <source>
        <strain evidence="3">cv. Yunnan</strain>
        <tissue evidence="2">Vines</tissue>
    </source>
</reference>
<comment type="caution">
    <text evidence="2">The sequence shown here is derived from an EMBL/GenBank/DDBJ whole genome shotgun (WGS) entry which is preliminary data.</text>
</comment>
<dbReference type="Proteomes" id="UP000249390">
    <property type="component" value="Unassembled WGS sequence"/>
</dbReference>
<keyword evidence="3" id="KW-1185">Reference proteome</keyword>
<feature type="compositionally biased region" description="Basic and acidic residues" evidence="1">
    <location>
        <begin position="340"/>
        <end position="349"/>
    </location>
</feature>
<proteinExistence type="predicted"/>
<evidence type="ECO:0000313" key="3">
    <source>
        <dbReference type="Proteomes" id="UP000249390"/>
    </source>
</evidence>
<name>A0A328D0N6_9ASTE</name>
<sequence>MEEVTNEQSSASAGAKRSSARLLRYPLRSAGKAKVEKPQSAGSSNLHAPRRGKAAPSVSKSVSVLDLNNGCKDKPAKPPRRMSIPSKSTASPASSVQVGNITPISEAVRSKRSNTRSNEGRSDTPLSDVSRSLTRRKFSVLSSASYWLTQIKLSESAAKHSISIGLFKLGFEAGCEPLQRMRDELKAYAQRHNLVEVGEEPVKQLFECYDILPDFEQLQVSETCSHVPEEGTQSVDDEIHSSSPVVGSEKLGTPKPTPSTKEPSEEQAKNELRLKSDAPSTKKQPMPTKKEPGVVNGRNNVQKKNQKPIKKKEAIKDEVKLQGKKTVNEEEPIEVPAPVKVHEENKENTDSLQAEEIGCLDE</sequence>
<dbReference type="PANTHER" id="PTHR34468:SF2">
    <property type="entry name" value="MICROTUBULE-ASSOCIATED FUTSCH-LIKE PROTEIN"/>
    <property type="match status" value="1"/>
</dbReference>
<dbReference type="AlphaFoldDB" id="A0A328D0N6"/>
<accession>A0A328D0N6</accession>
<dbReference type="PANTHER" id="PTHR34468">
    <property type="entry name" value="MICROTUBULE-ASSOCIATED FUTSCH-LIKE PROTEIN"/>
    <property type="match status" value="1"/>
</dbReference>
<feature type="region of interest" description="Disordered" evidence="1">
    <location>
        <begin position="1"/>
        <end position="129"/>
    </location>
</feature>
<feature type="compositionally biased region" description="Polar residues" evidence="1">
    <location>
        <begin position="85"/>
        <end position="103"/>
    </location>
</feature>
<evidence type="ECO:0000256" key="1">
    <source>
        <dbReference type="SAM" id="MobiDB-lite"/>
    </source>
</evidence>
<feature type="region of interest" description="Disordered" evidence="1">
    <location>
        <begin position="223"/>
        <end position="362"/>
    </location>
</feature>
<protein>
    <submittedName>
        <fullName evidence="2">Uncharacterized protein</fullName>
    </submittedName>
</protein>
<feature type="compositionally biased region" description="Basic and acidic residues" evidence="1">
    <location>
        <begin position="262"/>
        <end position="276"/>
    </location>
</feature>
<feature type="compositionally biased region" description="Low complexity" evidence="1">
    <location>
        <begin position="9"/>
        <end position="21"/>
    </location>
</feature>